<proteinExistence type="predicted"/>
<evidence type="ECO:0000313" key="2">
    <source>
        <dbReference type="Proteomes" id="UP000530424"/>
    </source>
</evidence>
<name>A0A853C2X1_9ACTN</name>
<sequence>MPGHGVVEDPVTGSLNAGIAQWLTGNGTLPASYVARQGTAIGRAGRVHVDTDDDGTIWVGGDTRLTVTGTVDVGD</sequence>
<comment type="caution">
    <text evidence="1">The sequence shown here is derived from an EMBL/GenBank/DDBJ whole genome shotgun (WGS) entry which is preliminary data.</text>
</comment>
<dbReference type="EMBL" id="JACCFP010000001">
    <property type="protein sequence ID" value="NYJ01704.1"/>
    <property type="molecule type" value="Genomic_DNA"/>
</dbReference>
<dbReference type="AlphaFoldDB" id="A0A853C2X1"/>
<organism evidence="1 2">
    <name type="scientific">Nocardioides thalensis</name>
    <dbReference type="NCBI Taxonomy" id="1914755"/>
    <lineage>
        <taxon>Bacteria</taxon>
        <taxon>Bacillati</taxon>
        <taxon>Actinomycetota</taxon>
        <taxon>Actinomycetes</taxon>
        <taxon>Propionibacteriales</taxon>
        <taxon>Nocardioidaceae</taxon>
        <taxon>Nocardioides</taxon>
    </lineage>
</organism>
<dbReference type="RefSeq" id="WP_343047167.1">
    <property type="nucleotide sequence ID" value="NZ_JACCFP010000001.1"/>
</dbReference>
<dbReference type="SUPFAM" id="SSF54506">
    <property type="entry name" value="Diaminopimelate epimerase-like"/>
    <property type="match status" value="1"/>
</dbReference>
<evidence type="ECO:0000313" key="1">
    <source>
        <dbReference type="EMBL" id="NYJ01704.1"/>
    </source>
</evidence>
<reference evidence="1 2" key="1">
    <citation type="submission" date="2020-07" db="EMBL/GenBank/DDBJ databases">
        <title>Sequencing the genomes of 1000 actinobacteria strains.</title>
        <authorList>
            <person name="Klenk H.-P."/>
        </authorList>
    </citation>
    <scope>NUCLEOTIDE SEQUENCE [LARGE SCALE GENOMIC DNA]</scope>
    <source>
        <strain evidence="1 2">DSM 103833</strain>
    </source>
</reference>
<dbReference type="GO" id="GO:0003824">
    <property type="term" value="F:catalytic activity"/>
    <property type="evidence" value="ECO:0007669"/>
    <property type="project" value="InterPro"/>
</dbReference>
<keyword evidence="2" id="KW-1185">Reference proteome</keyword>
<accession>A0A853C2X1</accession>
<gene>
    <name evidence="1" type="ORF">HNR19_002402</name>
</gene>
<protein>
    <submittedName>
        <fullName evidence="1">Putative PhzF superfamily epimerase YddE/YHI9</fullName>
    </submittedName>
</protein>
<dbReference type="InterPro" id="IPR003719">
    <property type="entry name" value="Phenazine_PhzF-like"/>
</dbReference>
<dbReference type="Gene3D" id="3.10.310.10">
    <property type="entry name" value="Diaminopimelate Epimerase, Chain A, domain 1"/>
    <property type="match status" value="1"/>
</dbReference>
<dbReference type="Proteomes" id="UP000530424">
    <property type="component" value="Unassembled WGS sequence"/>
</dbReference>
<dbReference type="Pfam" id="PF02567">
    <property type="entry name" value="PhzC-PhzF"/>
    <property type="match status" value="1"/>
</dbReference>